<dbReference type="RefSeq" id="WP_339561723.1">
    <property type="nucleotide sequence ID" value="NZ_JBBGZH010000001.1"/>
</dbReference>
<protein>
    <submittedName>
        <fullName evidence="1">Uncharacterized protein</fullName>
    </submittedName>
</protein>
<evidence type="ECO:0000313" key="2">
    <source>
        <dbReference type="Proteomes" id="UP001375812"/>
    </source>
</evidence>
<accession>A0ABU8PE07</accession>
<dbReference type="Proteomes" id="UP001375812">
    <property type="component" value="Unassembled WGS sequence"/>
</dbReference>
<proteinExistence type="predicted"/>
<name>A0ABU8PE07_9HYPH</name>
<reference evidence="1 2" key="1">
    <citation type="submission" date="2023-12" db="EMBL/GenBank/DDBJ databases">
        <title>Gut-associated functions are favored during microbiome assembly across C. elegans life.</title>
        <authorList>
            <person name="Zimmermann J."/>
        </authorList>
    </citation>
    <scope>NUCLEOTIDE SEQUENCE [LARGE SCALE GENOMIC DNA]</scope>
    <source>
        <strain evidence="1 2">MYb71</strain>
    </source>
</reference>
<organism evidence="1 2">
    <name type="scientific">Ochrobactrum vermis</name>
    <dbReference type="NCBI Taxonomy" id="1827297"/>
    <lineage>
        <taxon>Bacteria</taxon>
        <taxon>Pseudomonadati</taxon>
        <taxon>Pseudomonadota</taxon>
        <taxon>Alphaproteobacteria</taxon>
        <taxon>Hyphomicrobiales</taxon>
        <taxon>Brucellaceae</taxon>
        <taxon>Brucella/Ochrobactrum group</taxon>
        <taxon>Ochrobactrum</taxon>
    </lineage>
</organism>
<comment type="caution">
    <text evidence="1">The sequence shown here is derived from an EMBL/GenBank/DDBJ whole genome shotgun (WGS) entry which is preliminary data.</text>
</comment>
<gene>
    <name evidence="1" type="ORF">WH297_12170</name>
</gene>
<dbReference type="EMBL" id="JBBGZH010000001">
    <property type="protein sequence ID" value="MEJ5020481.1"/>
    <property type="molecule type" value="Genomic_DNA"/>
</dbReference>
<sequence length="122" mass="13756">MTHNSISRSSQRLYFRQRTLFLIVSGATGSMGSSDLKSIPKSVKRFSEKMHGSKQSVRAPICFNQIETHSKISRRYLSVYVRLDQIPEDQQGDETQQDVIQRADIVKIFHSASPSPGGRDSV</sequence>
<evidence type="ECO:0000313" key="1">
    <source>
        <dbReference type="EMBL" id="MEJ5020481.1"/>
    </source>
</evidence>
<keyword evidence="2" id="KW-1185">Reference proteome</keyword>